<dbReference type="SUPFAM" id="SSF46785">
    <property type="entry name" value="Winged helix' DNA-binding domain"/>
    <property type="match status" value="1"/>
</dbReference>
<comment type="caution">
    <text evidence="4">The sequence shown here is derived from an EMBL/GenBank/DDBJ whole genome shotgun (WGS) entry which is preliminary data.</text>
</comment>
<keyword evidence="1" id="KW-0805">Transcription regulation</keyword>
<reference evidence="4 5" key="1">
    <citation type="submission" date="2022-06" db="EMBL/GenBank/DDBJ databases">
        <title>Genomic Encyclopedia of Archaeal and Bacterial Type Strains, Phase II (KMG-II): from individual species to whole genera.</title>
        <authorList>
            <person name="Goeker M."/>
        </authorList>
    </citation>
    <scope>NUCLEOTIDE SEQUENCE [LARGE SCALE GENOMIC DNA]</scope>
    <source>
        <strain evidence="4 5">DSM 44693</strain>
    </source>
</reference>
<dbReference type="Proteomes" id="UP001206895">
    <property type="component" value="Unassembled WGS sequence"/>
</dbReference>
<dbReference type="GO" id="GO:0003677">
    <property type="term" value="F:DNA binding"/>
    <property type="evidence" value="ECO:0007669"/>
    <property type="project" value="UniProtKB-KW"/>
</dbReference>
<dbReference type="PANTHER" id="PTHR30136">
    <property type="entry name" value="HELIX-TURN-HELIX TRANSCRIPTIONAL REGULATOR, ICLR FAMILY"/>
    <property type="match status" value="1"/>
</dbReference>
<keyword evidence="5" id="KW-1185">Reference proteome</keyword>
<feature type="domain" description="HTH iclR-type" evidence="3">
    <location>
        <begin position="15"/>
        <end position="106"/>
    </location>
</feature>
<dbReference type="PANTHER" id="PTHR30136:SF35">
    <property type="entry name" value="HTH-TYPE TRANSCRIPTIONAL REGULATOR RV1719"/>
    <property type="match status" value="1"/>
</dbReference>
<name>A0ABT1HB26_9NOCA</name>
<keyword evidence="4" id="KW-0238">DNA-binding</keyword>
<dbReference type="InterPro" id="IPR005471">
    <property type="entry name" value="Tscrpt_reg_IclR_N"/>
</dbReference>
<sequence>MTLNVGGDDADRQPVSAPTRRVVSVIDHLADDVSARPTLADIIRATDMTRATAHAVLTQLCADGWTVRDDSGRFSLAPRFLARIRHAAGAQPLTSAARPVLADLHRRIGLPVFLSERDGEFIQITEIAGDIGWATPGTRLPITAPLCREYIAWAGGREQTEWLSTAPPPSRNRLASLLAVIRERGYSVERLGPEATEVMATLRAVHLTEASQPVRRRLADLLMDLMNSDYRPEDLDGDVRALSVAAPVRTEADRVAQNRVTSSIVACPGTPLGGSALAALVEELQAAAVEIERALLR</sequence>
<dbReference type="RefSeq" id="WP_253660159.1">
    <property type="nucleotide sequence ID" value="NZ_BAAAJQ010000001.1"/>
</dbReference>
<dbReference type="InterPro" id="IPR029016">
    <property type="entry name" value="GAF-like_dom_sf"/>
</dbReference>
<dbReference type="Gene3D" id="3.30.450.40">
    <property type="match status" value="1"/>
</dbReference>
<dbReference type="EMBL" id="JAMTCJ010000001">
    <property type="protein sequence ID" value="MCP2175157.1"/>
    <property type="molecule type" value="Genomic_DNA"/>
</dbReference>
<evidence type="ECO:0000313" key="5">
    <source>
        <dbReference type="Proteomes" id="UP001206895"/>
    </source>
</evidence>
<evidence type="ECO:0000256" key="2">
    <source>
        <dbReference type="ARBA" id="ARBA00023163"/>
    </source>
</evidence>
<organism evidence="4 5">
    <name type="scientific">Williamsia maris</name>
    <dbReference type="NCBI Taxonomy" id="72806"/>
    <lineage>
        <taxon>Bacteria</taxon>
        <taxon>Bacillati</taxon>
        <taxon>Actinomycetota</taxon>
        <taxon>Actinomycetes</taxon>
        <taxon>Mycobacteriales</taxon>
        <taxon>Nocardiaceae</taxon>
        <taxon>Williamsia</taxon>
    </lineage>
</organism>
<dbReference type="InterPro" id="IPR050707">
    <property type="entry name" value="HTH_MetabolicPath_Reg"/>
</dbReference>
<gene>
    <name evidence="4" type="ORF">LX13_000964</name>
</gene>
<keyword evidence="2" id="KW-0804">Transcription</keyword>
<evidence type="ECO:0000256" key="1">
    <source>
        <dbReference type="ARBA" id="ARBA00023015"/>
    </source>
</evidence>
<evidence type="ECO:0000313" key="4">
    <source>
        <dbReference type="EMBL" id="MCP2175157.1"/>
    </source>
</evidence>
<protein>
    <submittedName>
        <fullName evidence="4">DNA-binding transcriptional regulator, IclR family</fullName>
    </submittedName>
</protein>
<dbReference type="SMART" id="SM00346">
    <property type="entry name" value="HTH_ICLR"/>
    <property type="match status" value="1"/>
</dbReference>
<accession>A0ABT1HB26</accession>
<dbReference type="SUPFAM" id="SSF55781">
    <property type="entry name" value="GAF domain-like"/>
    <property type="match status" value="1"/>
</dbReference>
<dbReference type="InterPro" id="IPR036390">
    <property type="entry name" value="WH_DNA-bd_sf"/>
</dbReference>
<dbReference type="Pfam" id="PF09339">
    <property type="entry name" value="HTH_IclR"/>
    <property type="match status" value="1"/>
</dbReference>
<proteinExistence type="predicted"/>
<evidence type="ECO:0000259" key="3">
    <source>
        <dbReference type="SMART" id="SM00346"/>
    </source>
</evidence>
<dbReference type="Gene3D" id="1.10.10.10">
    <property type="entry name" value="Winged helix-like DNA-binding domain superfamily/Winged helix DNA-binding domain"/>
    <property type="match status" value="1"/>
</dbReference>
<dbReference type="InterPro" id="IPR036388">
    <property type="entry name" value="WH-like_DNA-bd_sf"/>
</dbReference>